<evidence type="ECO:0000256" key="4">
    <source>
        <dbReference type="ARBA" id="ARBA00023125"/>
    </source>
</evidence>
<dbReference type="CDD" id="cd15831">
    <property type="entry name" value="BTAD"/>
    <property type="match status" value="1"/>
</dbReference>
<dbReference type="InterPro" id="IPR001867">
    <property type="entry name" value="OmpR/PhoB-type_DNA-bd"/>
</dbReference>
<comment type="similarity">
    <text evidence="1">Belongs to the AfsR/DnrI/RedD regulatory family.</text>
</comment>
<dbReference type="SUPFAM" id="SSF52540">
    <property type="entry name" value="P-loop containing nucleoside triphosphate hydrolases"/>
    <property type="match status" value="1"/>
</dbReference>
<keyword evidence="3" id="KW-0805">Transcription regulation</keyword>
<keyword evidence="9" id="KW-1185">Reference proteome</keyword>
<evidence type="ECO:0000259" key="7">
    <source>
        <dbReference type="PROSITE" id="PS51755"/>
    </source>
</evidence>
<organism evidence="8 9">
    <name type="scientific">Actinokineospora alba</name>
    <dbReference type="NCBI Taxonomy" id="504798"/>
    <lineage>
        <taxon>Bacteria</taxon>
        <taxon>Bacillati</taxon>
        <taxon>Actinomycetota</taxon>
        <taxon>Actinomycetes</taxon>
        <taxon>Pseudonocardiales</taxon>
        <taxon>Pseudonocardiaceae</taxon>
        <taxon>Actinokineospora</taxon>
    </lineage>
</organism>
<dbReference type="PROSITE" id="PS51755">
    <property type="entry name" value="OMPR_PHOB"/>
    <property type="match status" value="1"/>
</dbReference>
<evidence type="ECO:0000313" key="8">
    <source>
        <dbReference type="EMBL" id="SDO70453.1"/>
    </source>
</evidence>
<evidence type="ECO:0000256" key="1">
    <source>
        <dbReference type="ARBA" id="ARBA00005820"/>
    </source>
</evidence>
<dbReference type="PANTHER" id="PTHR35807:SF1">
    <property type="entry name" value="TRANSCRIPTIONAL REGULATOR REDD"/>
    <property type="match status" value="1"/>
</dbReference>
<keyword evidence="2" id="KW-0677">Repeat</keyword>
<accession>A0A1H0LQU3</accession>
<dbReference type="SUPFAM" id="SSF48452">
    <property type="entry name" value="TPR-like"/>
    <property type="match status" value="2"/>
</dbReference>
<evidence type="ECO:0000256" key="3">
    <source>
        <dbReference type="ARBA" id="ARBA00023015"/>
    </source>
</evidence>
<evidence type="ECO:0000313" key="9">
    <source>
        <dbReference type="Proteomes" id="UP000199651"/>
    </source>
</evidence>
<dbReference type="InterPro" id="IPR036388">
    <property type="entry name" value="WH-like_DNA-bd_sf"/>
</dbReference>
<dbReference type="Proteomes" id="UP000199651">
    <property type="component" value="Unassembled WGS sequence"/>
</dbReference>
<proteinExistence type="inferred from homology"/>
<dbReference type="Pfam" id="PF13424">
    <property type="entry name" value="TPR_12"/>
    <property type="match status" value="1"/>
</dbReference>
<gene>
    <name evidence="8" type="ORF">SAMN05192558_104241</name>
</gene>
<dbReference type="InterPro" id="IPR042197">
    <property type="entry name" value="Apaf_helical"/>
</dbReference>
<feature type="DNA-binding region" description="OmpR/PhoB-type" evidence="6">
    <location>
        <begin position="1"/>
        <end position="96"/>
    </location>
</feature>
<dbReference type="GO" id="GO:0000160">
    <property type="term" value="P:phosphorelay signal transduction system"/>
    <property type="evidence" value="ECO:0007669"/>
    <property type="project" value="InterPro"/>
</dbReference>
<evidence type="ECO:0000256" key="2">
    <source>
        <dbReference type="ARBA" id="ARBA00022737"/>
    </source>
</evidence>
<dbReference type="Gene3D" id="3.40.50.300">
    <property type="entry name" value="P-loop containing nucleotide triphosphate hydrolases"/>
    <property type="match status" value="1"/>
</dbReference>
<dbReference type="Gene3D" id="1.10.8.430">
    <property type="entry name" value="Helical domain of apoptotic protease-activating factors"/>
    <property type="match status" value="1"/>
</dbReference>
<evidence type="ECO:0000256" key="6">
    <source>
        <dbReference type="PROSITE-ProRule" id="PRU01091"/>
    </source>
</evidence>
<dbReference type="GO" id="GO:0043531">
    <property type="term" value="F:ADP binding"/>
    <property type="evidence" value="ECO:0007669"/>
    <property type="project" value="InterPro"/>
</dbReference>
<protein>
    <submittedName>
        <fullName evidence="8">DNA-binding transcriptional activator of the SARP family</fullName>
    </submittedName>
</protein>
<dbReference type="Pfam" id="PF03704">
    <property type="entry name" value="BTAD"/>
    <property type="match status" value="1"/>
</dbReference>
<dbReference type="SUPFAM" id="SSF46894">
    <property type="entry name" value="C-terminal effector domain of the bipartite response regulators"/>
    <property type="match status" value="1"/>
</dbReference>
<dbReference type="STRING" id="504798.SAMN05421871_10956"/>
<dbReference type="CDD" id="cd00383">
    <property type="entry name" value="trans_reg_C"/>
    <property type="match status" value="1"/>
</dbReference>
<keyword evidence="5" id="KW-0804">Transcription</keyword>
<dbReference type="SMART" id="SM00862">
    <property type="entry name" value="Trans_reg_C"/>
    <property type="match status" value="1"/>
</dbReference>
<keyword evidence="4 6" id="KW-0238">DNA-binding</keyword>
<dbReference type="Gene3D" id="1.10.10.10">
    <property type="entry name" value="Winged helix-like DNA-binding domain superfamily/Winged helix DNA-binding domain"/>
    <property type="match status" value="1"/>
</dbReference>
<dbReference type="GO" id="GO:0003677">
    <property type="term" value="F:DNA binding"/>
    <property type="evidence" value="ECO:0007669"/>
    <property type="project" value="UniProtKB-UniRule"/>
</dbReference>
<dbReference type="EMBL" id="FNJB01000004">
    <property type="protein sequence ID" value="SDO70453.1"/>
    <property type="molecule type" value="Genomic_DNA"/>
</dbReference>
<dbReference type="InterPro" id="IPR051677">
    <property type="entry name" value="AfsR-DnrI-RedD_regulator"/>
</dbReference>
<dbReference type="InterPro" id="IPR011990">
    <property type="entry name" value="TPR-like_helical_dom_sf"/>
</dbReference>
<dbReference type="PANTHER" id="PTHR35807">
    <property type="entry name" value="TRANSCRIPTIONAL REGULATOR REDD-RELATED"/>
    <property type="match status" value="1"/>
</dbReference>
<dbReference type="GO" id="GO:0006355">
    <property type="term" value="P:regulation of DNA-templated transcription"/>
    <property type="evidence" value="ECO:0007669"/>
    <property type="project" value="InterPro"/>
</dbReference>
<reference evidence="9" key="1">
    <citation type="submission" date="2016-10" db="EMBL/GenBank/DDBJ databases">
        <authorList>
            <person name="Varghese N."/>
            <person name="Submissions S."/>
        </authorList>
    </citation>
    <scope>NUCLEOTIDE SEQUENCE [LARGE SCALE GENOMIC DNA]</scope>
    <source>
        <strain evidence="9">IBRC-M 10655</strain>
    </source>
</reference>
<dbReference type="RefSeq" id="WP_091373574.1">
    <property type="nucleotide sequence ID" value="NZ_FNDV01000009.1"/>
</dbReference>
<dbReference type="PRINTS" id="PR00364">
    <property type="entry name" value="DISEASERSIST"/>
</dbReference>
<dbReference type="Gene3D" id="1.25.40.10">
    <property type="entry name" value="Tetratricopeptide repeat domain"/>
    <property type="match status" value="3"/>
</dbReference>
<dbReference type="Pfam" id="PF00931">
    <property type="entry name" value="NB-ARC"/>
    <property type="match status" value="1"/>
</dbReference>
<dbReference type="Pfam" id="PF00486">
    <property type="entry name" value="Trans_reg_C"/>
    <property type="match status" value="1"/>
</dbReference>
<dbReference type="InterPro" id="IPR002182">
    <property type="entry name" value="NB-ARC"/>
</dbReference>
<sequence>MGAVEYRLLGPVEVVADSGTVAIGGNKPKALLATLLLEHGRVVSVERLVEVLWPREVPPTARAGIQTYVKSLRRALAEHGAVDVIHTRPPGYLIRVPADALDVTVFVRQVTAARSADPAAAGDLLRGALALWRGQALEGIDALSGEVARLDELWLTATADRIGFDLELGRHDELVPELAGLLTRFPAHERLRGFHMIALHRCGRQAEALASFETARAVLDEELGVRPGPELSAVHVAILRGAATPRAARVPRQVPLVPPDFTGRDQEIETLVDRLLPGRDRVAHPIEVITGPGGGGKSTLAARVAGIVGPRFRDGQLYAELRGVSDSPAHPGEVLGRFLRALGVPADQIPQSTAERSEVYRELLVDRRVLVLLDGARDERQITPLLPGGSGCAVMVTSRESMTGLAGANRLDLDVLDAAAGRGLLGRIVGDRRVAAEPDAADRIVERCGGLPLALRVAGARLASRQRWPLAVLADRLADERRRLDELSTADLAVRTSVEFSYLALPPLGRAALRRLGFLGVPEFGSWVVAWLLGIPESAADDIVEHLVDTHLAEFTRVDELGCLRYRLHDLVRIYAHEAAEREESAADLVDAVSRVLGSWLSILDKMAGDSPPDEIQWRLPAVATPPVSPAMIDLAMATPQSWFEIEQPAVVVGVERAAGLGLHALVCGFAAVKLGPSFLGVNRFESRERINAAAMAAARQSGDRRGEAMMLTELAHVRYLQDRYIEAREGNATALRMFGDLGDRHGQAVALAGLGAACRESGRLAEGLCHLDRAADLLRELGEDAGVAYTARMAGSVRLELGEFDQAGADLAEALAAYRQVGSTRGEALTLRTISLRLRALGEYPPAIEAARRAVELFQTLGDRLMWAYSVRAKAKAELRLGVRASVRAELDWALGVCEALADRWGQAVTLRTIGELHLADGHLADAERALTAAMAIWSDMDVPLWRARTERDFAALYRARGDSARADSVLADAMATFAAYGAREAREPADDPAVRRVIGPESGVPV</sequence>
<evidence type="ECO:0000256" key="5">
    <source>
        <dbReference type="ARBA" id="ARBA00023163"/>
    </source>
</evidence>
<dbReference type="InterPro" id="IPR005158">
    <property type="entry name" value="BTAD"/>
</dbReference>
<name>A0A1H0LQU3_9PSEU</name>
<dbReference type="OrthoDB" id="3587032at2"/>
<dbReference type="SMART" id="SM01043">
    <property type="entry name" value="BTAD"/>
    <property type="match status" value="1"/>
</dbReference>
<dbReference type="InterPro" id="IPR016032">
    <property type="entry name" value="Sig_transdc_resp-reg_C-effctor"/>
</dbReference>
<dbReference type="AlphaFoldDB" id="A0A1H0LQU3"/>
<feature type="domain" description="OmpR/PhoB-type" evidence="7">
    <location>
        <begin position="1"/>
        <end position="96"/>
    </location>
</feature>
<dbReference type="InterPro" id="IPR027417">
    <property type="entry name" value="P-loop_NTPase"/>
</dbReference>